<dbReference type="RefSeq" id="XP_013386706.1">
    <property type="nucleotide sequence ID" value="XM_013531252.1"/>
</dbReference>
<dbReference type="AlphaFoldDB" id="A0A1S3HMH9"/>
<dbReference type="InterPro" id="IPR011042">
    <property type="entry name" value="6-blade_b-propeller_TolB-like"/>
</dbReference>
<dbReference type="SUPFAM" id="SSF57845">
    <property type="entry name" value="B-box zinc-binding domain"/>
    <property type="match status" value="1"/>
</dbReference>
<keyword evidence="4" id="KW-1185">Reference proteome</keyword>
<keyword evidence="2" id="KW-0175">Coiled coil</keyword>
<dbReference type="Pfam" id="PF00643">
    <property type="entry name" value="zf-B_box"/>
    <property type="match status" value="1"/>
</dbReference>
<organism evidence="4 5">
    <name type="scientific">Lingula anatina</name>
    <name type="common">Brachiopod</name>
    <name type="synonym">Lingula unguis</name>
    <dbReference type="NCBI Taxonomy" id="7574"/>
    <lineage>
        <taxon>Eukaryota</taxon>
        <taxon>Metazoa</taxon>
        <taxon>Spiralia</taxon>
        <taxon>Lophotrochozoa</taxon>
        <taxon>Brachiopoda</taxon>
        <taxon>Linguliformea</taxon>
        <taxon>Lingulata</taxon>
        <taxon>Lingulida</taxon>
        <taxon>Linguloidea</taxon>
        <taxon>Lingulidae</taxon>
        <taxon>Lingula</taxon>
    </lineage>
</organism>
<dbReference type="Gene3D" id="3.30.160.60">
    <property type="entry name" value="Classic Zinc Finger"/>
    <property type="match status" value="1"/>
</dbReference>
<dbReference type="OrthoDB" id="264520at2759"/>
<dbReference type="PANTHER" id="PTHR25462">
    <property type="entry name" value="BONUS, ISOFORM C-RELATED"/>
    <property type="match status" value="1"/>
</dbReference>
<accession>A0A1S3HMH9</accession>
<dbReference type="SUPFAM" id="SSF101898">
    <property type="entry name" value="NHL repeat"/>
    <property type="match status" value="1"/>
</dbReference>
<feature type="domain" description="B box-type" evidence="3">
    <location>
        <begin position="56"/>
        <end position="97"/>
    </location>
</feature>
<dbReference type="InParanoid" id="A0A1S3HMH9"/>
<gene>
    <name evidence="5" type="primary">LOC106156144</name>
</gene>
<dbReference type="GO" id="GO:0008270">
    <property type="term" value="F:zinc ion binding"/>
    <property type="evidence" value="ECO:0007669"/>
    <property type="project" value="UniProtKB-KW"/>
</dbReference>
<evidence type="ECO:0000313" key="4">
    <source>
        <dbReference type="Proteomes" id="UP000085678"/>
    </source>
</evidence>
<dbReference type="Gene3D" id="2.120.10.30">
    <property type="entry name" value="TolB, C-terminal domain"/>
    <property type="match status" value="1"/>
</dbReference>
<feature type="coiled-coil region" evidence="2">
    <location>
        <begin position="126"/>
        <end position="160"/>
    </location>
</feature>
<keyword evidence="1" id="KW-0862">Zinc</keyword>
<evidence type="ECO:0000259" key="3">
    <source>
        <dbReference type="PROSITE" id="PS50119"/>
    </source>
</evidence>
<evidence type="ECO:0000256" key="2">
    <source>
        <dbReference type="SAM" id="Coils"/>
    </source>
</evidence>
<protein>
    <submittedName>
        <fullName evidence="5">Protein PML-like</fullName>
    </submittedName>
</protein>
<dbReference type="KEGG" id="lak:106156144"/>
<proteinExistence type="predicted"/>
<reference evidence="5" key="1">
    <citation type="submission" date="2025-08" db="UniProtKB">
        <authorList>
            <consortium name="RefSeq"/>
        </authorList>
    </citation>
    <scope>IDENTIFICATION</scope>
    <source>
        <tissue evidence="5">Gonads</tissue>
    </source>
</reference>
<dbReference type="PROSITE" id="PS50119">
    <property type="entry name" value="ZF_BBOX"/>
    <property type="match status" value="1"/>
</dbReference>
<evidence type="ECO:0000313" key="5">
    <source>
        <dbReference type="RefSeq" id="XP_013386706.1"/>
    </source>
</evidence>
<dbReference type="PANTHER" id="PTHR25462:SF296">
    <property type="entry name" value="MEIOTIC P26, ISOFORM F"/>
    <property type="match status" value="1"/>
</dbReference>
<keyword evidence="1" id="KW-0479">Metal-binding</keyword>
<dbReference type="InterPro" id="IPR047153">
    <property type="entry name" value="TRIM45/56/19-like"/>
</dbReference>
<sequence length="464" mass="52630">MTAIHQWQQNDVLTVRKVCVEIVLQNMYFISSVVTTSCFLVDQFDNDEYVTELRARQNVLCDHNNKDPVEIYCPVCEKFICATCMFLDHQGHDCLRINTAANKRKKKLELRVKPIEKKSLWYDNFKTAAEDQKLSLEAGRKNAKRQVNKLLEQVIKLARQRAYDLLEEIDAMSNAKLDVLNGLIATTTAEQIQLKDVVDFSRKLIHHGNDIYVLQMASACEESSESVQTLDIPTLPAAMTQLQLITKDVEECVTSINSCLGNVVPAMSGRLVTTFKVELTESPDELISHVSTDANGDFLIGIFCNKDKSRNRIHIYDSTFILQGTIPNPRAAEKDAFAGIAIDDDGNIVTRCELSNEIIVYTKKGDHVRTFYSESPHAVAVNSKGHYVVAGLSTLTVHHKEGEFLQTQTPDPKNKHIKHIHCNVNDYVIVKGDDHIRVYDSTLQPEYIYASQQYRLLFRMKLFS</sequence>
<keyword evidence="1" id="KW-0863">Zinc-finger</keyword>
<dbReference type="GeneID" id="106156144"/>
<name>A0A1S3HMH9_LINAN</name>
<evidence type="ECO:0000256" key="1">
    <source>
        <dbReference type="PROSITE-ProRule" id="PRU00024"/>
    </source>
</evidence>
<dbReference type="InterPro" id="IPR000315">
    <property type="entry name" value="Znf_B-box"/>
</dbReference>
<dbReference type="Proteomes" id="UP000085678">
    <property type="component" value="Unplaced"/>
</dbReference>